<keyword evidence="1" id="KW-1133">Transmembrane helix</keyword>
<keyword evidence="1" id="KW-0812">Transmembrane</keyword>
<organism evidence="3 4">
    <name type="scientific">Peterkaempfera bronchialis</name>
    <dbReference type="NCBI Taxonomy" id="2126346"/>
    <lineage>
        <taxon>Bacteria</taxon>
        <taxon>Bacillati</taxon>
        <taxon>Actinomycetota</taxon>
        <taxon>Actinomycetes</taxon>
        <taxon>Kitasatosporales</taxon>
        <taxon>Streptomycetaceae</taxon>
        <taxon>Peterkaempfera</taxon>
    </lineage>
</organism>
<feature type="transmembrane region" description="Helical" evidence="1">
    <location>
        <begin position="202"/>
        <end position="221"/>
    </location>
</feature>
<feature type="chain" id="PRO_5016683815" evidence="2">
    <location>
        <begin position="23"/>
        <end position="239"/>
    </location>
</feature>
<evidence type="ECO:0000256" key="1">
    <source>
        <dbReference type="SAM" id="Phobius"/>
    </source>
</evidence>
<evidence type="ECO:0000256" key="2">
    <source>
        <dbReference type="SAM" id="SignalP"/>
    </source>
</evidence>
<proteinExistence type="predicted"/>
<feature type="transmembrane region" description="Helical" evidence="1">
    <location>
        <begin position="171"/>
        <end position="196"/>
    </location>
</feature>
<reference evidence="4" key="1">
    <citation type="submission" date="2018-07" db="EMBL/GenBank/DDBJ databases">
        <title>Streptacidiphilus bronchialis DSM 106435 chromosome.</title>
        <authorList>
            <person name="Batra D."/>
            <person name="Gulvik C.A."/>
        </authorList>
    </citation>
    <scope>NUCLEOTIDE SEQUENCE [LARGE SCALE GENOMIC DNA]</scope>
    <source>
        <strain evidence="4">DSM 106435</strain>
    </source>
</reference>
<keyword evidence="4" id="KW-1185">Reference proteome</keyword>
<evidence type="ECO:0000313" key="4">
    <source>
        <dbReference type="Proteomes" id="UP000249340"/>
    </source>
</evidence>
<dbReference type="KEGG" id="stri:C7M71_002835"/>
<dbReference type="Proteomes" id="UP000249340">
    <property type="component" value="Chromosome"/>
</dbReference>
<dbReference type="AlphaFoldDB" id="A0A345SS57"/>
<protein>
    <submittedName>
        <fullName evidence="3">Uncharacterized protein</fullName>
    </submittedName>
</protein>
<keyword evidence="2" id="KW-0732">Signal</keyword>
<keyword evidence="1" id="KW-0472">Membrane</keyword>
<dbReference type="OrthoDB" id="4193483at2"/>
<accession>A0A345SS57</accession>
<name>A0A345SS57_9ACTN</name>
<evidence type="ECO:0000313" key="3">
    <source>
        <dbReference type="EMBL" id="AXI76562.1"/>
    </source>
</evidence>
<sequence length="239" mass="24799">MWGVCALAAGALVSAFAVTVFAGVPETAAVERAFLAAVPCPAAADDGVADCLRTVQATVTGTQIRRGRGSRYFVELLGPAPASGRLDMGSADPLVRSLRPGDRVEVTVWRDFAVAVARDGVAQEAADTPVNQPEFDTAVATAALAVGVYGCVAGGWALLRARRSALEGLPPLLVPLGKGVILSVACALPAALFGIWRGGPTAVVVGWLVLLPVALWLGFLFDRLMRRGRHRQVPAPQGP</sequence>
<feature type="transmembrane region" description="Helical" evidence="1">
    <location>
        <begin position="138"/>
        <end position="159"/>
    </location>
</feature>
<dbReference type="EMBL" id="CP031264">
    <property type="protein sequence ID" value="AXI76562.1"/>
    <property type="molecule type" value="Genomic_DNA"/>
</dbReference>
<gene>
    <name evidence="3" type="ORF">C7M71_002835</name>
</gene>
<feature type="signal peptide" evidence="2">
    <location>
        <begin position="1"/>
        <end position="22"/>
    </location>
</feature>